<evidence type="ECO:0000256" key="2">
    <source>
        <dbReference type="ARBA" id="ARBA00023015"/>
    </source>
</evidence>
<dbReference type="SUPFAM" id="SSF46894">
    <property type="entry name" value="C-terminal effector domain of the bipartite response regulators"/>
    <property type="match status" value="1"/>
</dbReference>
<dbReference type="KEGG" id="mik:FOE78_12495"/>
<dbReference type="OrthoDB" id="9808843at2"/>
<dbReference type="GO" id="GO:0003677">
    <property type="term" value="F:DNA binding"/>
    <property type="evidence" value="ECO:0007669"/>
    <property type="project" value="UniProtKB-KW"/>
</dbReference>
<keyword evidence="2" id="KW-0805">Transcription regulation</keyword>
<dbReference type="AlphaFoldDB" id="A0A516Q077"/>
<dbReference type="PROSITE" id="PS00622">
    <property type="entry name" value="HTH_LUXR_1"/>
    <property type="match status" value="1"/>
</dbReference>
<dbReference type="InterPro" id="IPR001789">
    <property type="entry name" value="Sig_transdc_resp-reg_receiver"/>
</dbReference>
<feature type="domain" description="HTH luxR-type" evidence="6">
    <location>
        <begin position="156"/>
        <end position="220"/>
    </location>
</feature>
<dbReference type="CDD" id="cd17535">
    <property type="entry name" value="REC_NarL-like"/>
    <property type="match status" value="1"/>
</dbReference>
<evidence type="ECO:0000256" key="3">
    <source>
        <dbReference type="ARBA" id="ARBA00023125"/>
    </source>
</evidence>
<dbReference type="SUPFAM" id="SSF52172">
    <property type="entry name" value="CheY-like"/>
    <property type="match status" value="1"/>
</dbReference>
<dbReference type="Pfam" id="PF00072">
    <property type="entry name" value="Response_reg"/>
    <property type="match status" value="1"/>
</dbReference>
<evidence type="ECO:0000256" key="4">
    <source>
        <dbReference type="ARBA" id="ARBA00023163"/>
    </source>
</evidence>
<sequence length="220" mass="23008">MDSSETAVTQLVSGTGVISVVVADDNAVVRLGIRSLLGTAADINVVAEVADGVAAATAVRNRRPDVLLLDVRMPRQDGVTTATEVAELTNVVMLTYSDAPEVVGGAIQAGAKGYLVHGHFSADELIGAVRMAASGHGTFSGPALVALRTPVTTTSQRAAQFGLSERETEVMDLIAEGASNAEIALKLFISEKTVKNHINRIFAKLDVTSRSRAVSLWLTP</sequence>
<dbReference type="InterPro" id="IPR039420">
    <property type="entry name" value="WalR-like"/>
</dbReference>
<dbReference type="InterPro" id="IPR058245">
    <property type="entry name" value="NreC/VraR/RcsB-like_REC"/>
</dbReference>
<proteinExistence type="predicted"/>
<dbReference type="PRINTS" id="PR00038">
    <property type="entry name" value="HTHLUXR"/>
</dbReference>
<gene>
    <name evidence="8" type="ORF">FOE78_12495</name>
</gene>
<keyword evidence="4" id="KW-0804">Transcription</keyword>
<name>A0A516Q077_9ACTN</name>
<evidence type="ECO:0000259" key="6">
    <source>
        <dbReference type="PROSITE" id="PS50043"/>
    </source>
</evidence>
<dbReference type="InterPro" id="IPR000792">
    <property type="entry name" value="Tscrpt_reg_LuxR_C"/>
</dbReference>
<evidence type="ECO:0000313" key="9">
    <source>
        <dbReference type="Proteomes" id="UP000319263"/>
    </source>
</evidence>
<dbReference type="PANTHER" id="PTHR43214">
    <property type="entry name" value="TWO-COMPONENT RESPONSE REGULATOR"/>
    <property type="match status" value="1"/>
</dbReference>
<dbReference type="SMART" id="SM00421">
    <property type="entry name" value="HTH_LUXR"/>
    <property type="match status" value="1"/>
</dbReference>
<dbReference type="GO" id="GO:0000160">
    <property type="term" value="P:phosphorelay signal transduction system"/>
    <property type="evidence" value="ECO:0007669"/>
    <property type="project" value="InterPro"/>
</dbReference>
<keyword evidence="9" id="KW-1185">Reference proteome</keyword>
<reference evidence="8 9" key="1">
    <citation type="submission" date="2019-07" db="EMBL/GenBank/DDBJ databases">
        <title>Microlunatus dokdonensis sp. nov. isolated from the rhizospheric soil of the wild plant Elymus tsukushiensis.</title>
        <authorList>
            <person name="Ghim S.-Y."/>
            <person name="Hwang Y.-J."/>
            <person name="Son J.-S."/>
            <person name="Shin J.-H."/>
        </authorList>
    </citation>
    <scope>NUCLEOTIDE SEQUENCE [LARGE SCALE GENOMIC DNA]</scope>
    <source>
        <strain evidence="8 9">KUDC0627</strain>
    </source>
</reference>
<dbReference type="EMBL" id="CP041692">
    <property type="protein sequence ID" value="QDP96621.1"/>
    <property type="molecule type" value="Genomic_DNA"/>
</dbReference>
<dbReference type="InterPro" id="IPR011006">
    <property type="entry name" value="CheY-like_superfamily"/>
</dbReference>
<dbReference type="CDD" id="cd06170">
    <property type="entry name" value="LuxR_C_like"/>
    <property type="match status" value="1"/>
</dbReference>
<feature type="modified residue" description="4-aspartylphosphate" evidence="5">
    <location>
        <position position="70"/>
    </location>
</feature>
<dbReference type="PANTHER" id="PTHR43214:SF24">
    <property type="entry name" value="TRANSCRIPTIONAL REGULATORY PROTEIN NARL-RELATED"/>
    <property type="match status" value="1"/>
</dbReference>
<dbReference type="Pfam" id="PF00196">
    <property type="entry name" value="GerE"/>
    <property type="match status" value="1"/>
</dbReference>
<organism evidence="8 9">
    <name type="scientific">Microlunatus elymi</name>
    <dbReference type="NCBI Taxonomy" id="2596828"/>
    <lineage>
        <taxon>Bacteria</taxon>
        <taxon>Bacillati</taxon>
        <taxon>Actinomycetota</taxon>
        <taxon>Actinomycetes</taxon>
        <taxon>Propionibacteriales</taxon>
        <taxon>Propionibacteriaceae</taxon>
        <taxon>Microlunatus</taxon>
    </lineage>
</organism>
<feature type="domain" description="Response regulatory" evidence="7">
    <location>
        <begin position="19"/>
        <end position="132"/>
    </location>
</feature>
<evidence type="ECO:0000259" key="7">
    <source>
        <dbReference type="PROSITE" id="PS50110"/>
    </source>
</evidence>
<evidence type="ECO:0000256" key="1">
    <source>
        <dbReference type="ARBA" id="ARBA00022553"/>
    </source>
</evidence>
<dbReference type="SMART" id="SM00448">
    <property type="entry name" value="REC"/>
    <property type="match status" value="1"/>
</dbReference>
<protein>
    <submittedName>
        <fullName evidence="8">Response regulator transcription factor</fullName>
    </submittedName>
</protein>
<keyword evidence="1 5" id="KW-0597">Phosphoprotein</keyword>
<dbReference type="PROSITE" id="PS50110">
    <property type="entry name" value="RESPONSE_REGULATORY"/>
    <property type="match status" value="1"/>
</dbReference>
<dbReference type="GO" id="GO:0006355">
    <property type="term" value="P:regulation of DNA-templated transcription"/>
    <property type="evidence" value="ECO:0007669"/>
    <property type="project" value="InterPro"/>
</dbReference>
<dbReference type="PROSITE" id="PS50043">
    <property type="entry name" value="HTH_LUXR_2"/>
    <property type="match status" value="1"/>
</dbReference>
<dbReference type="InterPro" id="IPR016032">
    <property type="entry name" value="Sig_transdc_resp-reg_C-effctor"/>
</dbReference>
<dbReference type="Gene3D" id="3.40.50.2300">
    <property type="match status" value="1"/>
</dbReference>
<accession>A0A516Q077</accession>
<keyword evidence="3" id="KW-0238">DNA-binding</keyword>
<dbReference type="Proteomes" id="UP000319263">
    <property type="component" value="Chromosome"/>
</dbReference>
<evidence type="ECO:0000256" key="5">
    <source>
        <dbReference type="PROSITE-ProRule" id="PRU00169"/>
    </source>
</evidence>
<evidence type="ECO:0000313" key="8">
    <source>
        <dbReference type="EMBL" id="QDP96621.1"/>
    </source>
</evidence>